<name>A0A6M3KUJ8_9ZZZZ</name>
<evidence type="ECO:0000313" key="1">
    <source>
        <dbReference type="EMBL" id="QJA85124.1"/>
    </source>
</evidence>
<accession>A0A6M3KUJ8</accession>
<dbReference type="AlphaFoldDB" id="A0A6M3KUJ8"/>
<reference evidence="1" key="1">
    <citation type="submission" date="2020-03" db="EMBL/GenBank/DDBJ databases">
        <title>The deep terrestrial virosphere.</title>
        <authorList>
            <person name="Holmfeldt K."/>
            <person name="Nilsson E."/>
            <person name="Simone D."/>
            <person name="Lopez-Fernandez M."/>
            <person name="Wu X."/>
            <person name="de Brujin I."/>
            <person name="Lundin D."/>
            <person name="Andersson A."/>
            <person name="Bertilsson S."/>
            <person name="Dopson M."/>
        </authorList>
    </citation>
    <scope>NUCLEOTIDE SEQUENCE</scope>
    <source>
        <strain evidence="1">MM415B02273</strain>
    </source>
</reference>
<gene>
    <name evidence="1" type="ORF">MM415B02273_0023</name>
</gene>
<proteinExistence type="predicted"/>
<protein>
    <submittedName>
        <fullName evidence="1">Uncharacterized protein</fullName>
    </submittedName>
</protein>
<organism evidence="1">
    <name type="scientific">viral metagenome</name>
    <dbReference type="NCBI Taxonomy" id="1070528"/>
    <lineage>
        <taxon>unclassified sequences</taxon>
        <taxon>metagenomes</taxon>
        <taxon>organismal metagenomes</taxon>
    </lineage>
</organism>
<dbReference type="EMBL" id="MT142555">
    <property type="protein sequence ID" value="QJA85124.1"/>
    <property type="molecule type" value="Genomic_DNA"/>
</dbReference>
<sequence length="75" mass="9175">MEIEHGEMQKYHYQALSNPFYLIEGQMDVLREELMMNMPVYREPEPPMVIPQKIKVIHHYLKVNPSKKRYNSYEY</sequence>